<dbReference type="Pfam" id="PF04716">
    <property type="entry name" value="ETC_C1_NDUFA5"/>
    <property type="match status" value="1"/>
</dbReference>
<gene>
    <name evidence="12" type="primary">NDUFA5</name>
    <name evidence="12" type="ORF">AWC38_SpisGene5227</name>
</gene>
<reference evidence="13" key="1">
    <citation type="journal article" date="2017" name="bioRxiv">
        <title>Comparative analysis of the genomes of Stylophora pistillata and Acropora digitifera provides evidence for extensive differences between species of corals.</title>
        <authorList>
            <person name="Voolstra C.R."/>
            <person name="Li Y."/>
            <person name="Liew Y.J."/>
            <person name="Baumgarten S."/>
            <person name="Zoccola D."/>
            <person name="Flot J.-F."/>
            <person name="Tambutte S."/>
            <person name="Allemand D."/>
            <person name="Aranda M."/>
        </authorList>
    </citation>
    <scope>NUCLEOTIDE SEQUENCE [LARGE SCALE GENOMIC DNA]</scope>
</reference>
<evidence type="ECO:0000256" key="10">
    <source>
        <dbReference type="ARBA" id="ARBA00023136"/>
    </source>
</evidence>
<comment type="subcellular location">
    <subcellularLocation>
        <location evidence="2">Mitochondrion inner membrane</location>
        <topology evidence="2">Peripheral membrane protein</topology>
        <orientation evidence="2">Matrix side</orientation>
    </subcellularLocation>
</comment>
<evidence type="ECO:0000256" key="9">
    <source>
        <dbReference type="ARBA" id="ARBA00023128"/>
    </source>
</evidence>
<evidence type="ECO:0000256" key="6">
    <source>
        <dbReference type="ARBA" id="ARBA00022660"/>
    </source>
</evidence>
<evidence type="ECO:0000256" key="11">
    <source>
        <dbReference type="SAM" id="MobiDB-lite"/>
    </source>
</evidence>
<keyword evidence="13" id="KW-1185">Reference proteome</keyword>
<comment type="subunit">
    <text evidence="4">Complex I is composed of 45 different subunits.</text>
</comment>
<evidence type="ECO:0000256" key="5">
    <source>
        <dbReference type="ARBA" id="ARBA00022448"/>
    </source>
</evidence>
<dbReference type="PANTHER" id="PTHR12653">
    <property type="entry name" value="NADH-UBIQUINONE OXIDOREDUCTASE 13 KD-B SUBUNIT"/>
    <property type="match status" value="1"/>
</dbReference>
<dbReference type="GO" id="GO:0005743">
    <property type="term" value="C:mitochondrial inner membrane"/>
    <property type="evidence" value="ECO:0007669"/>
    <property type="project" value="UniProtKB-SubCell"/>
</dbReference>
<accession>A0A2B4SJC5</accession>
<evidence type="ECO:0000256" key="7">
    <source>
        <dbReference type="ARBA" id="ARBA00022792"/>
    </source>
</evidence>
<comment type="similarity">
    <text evidence="3">Belongs to the complex I NDUFA5 subunit family.</text>
</comment>
<dbReference type="Proteomes" id="UP000225706">
    <property type="component" value="Unassembled WGS sequence"/>
</dbReference>
<keyword evidence="8" id="KW-0249">Electron transport</keyword>
<dbReference type="OrthoDB" id="286811at2759"/>
<keyword evidence="12" id="KW-0830">Ubiquinone</keyword>
<protein>
    <submittedName>
        <fullName evidence="12">NADH dehydrogenase [ubiquinone] 1 alpha subcomplex subunit 5</fullName>
    </submittedName>
</protein>
<keyword evidence="6" id="KW-0679">Respiratory chain</keyword>
<keyword evidence="7" id="KW-0999">Mitochondrion inner membrane</keyword>
<evidence type="ECO:0000256" key="1">
    <source>
        <dbReference type="ARBA" id="ARBA00003195"/>
    </source>
</evidence>
<evidence type="ECO:0000256" key="3">
    <source>
        <dbReference type="ARBA" id="ARBA00010261"/>
    </source>
</evidence>
<comment type="caution">
    <text evidence="12">The sequence shown here is derived from an EMBL/GenBank/DDBJ whole genome shotgun (WGS) entry which is preliminary data.</text>
</comment>
<dbReference type="STRING" id="50429.A0A2B4SJC5"/>
<dbReference type="InterPro" id="IPR006806">
    <property type="entry name" value="NDUFA5"/>
</dbReference>
<evidence type="ECO:0000256" key="2">
    <source>
        <dbReference type="ARBA" id="ARBA00004443"/>
    </source>
</evidence>
<evidence type="ECO:0000256" key="4">
    <source>
        <dbReference type="ARBA" id="ARBA00011533"/>
    </source>
</evidence>
<keyword evidence="10" id="KW-0472">Membrane</keyword>
<proteinExistence type="inferred from homology"/>
<organism evidence="12 13">
    <name type="scientific">Stylophora pistillata</name>
    <name type="common">Smooth cauliflower coral</name>
    <dbReference type="NCBI Taxonomy" id="50429"/>
    <lineage>
        <taxon>Eukaryota</taxon>
        <taxon>Metazoa</taxon>
        <taxon>Cnidaria</taxon>
        <taxon>Anthozoa</taxon>
        <taxon>Hexacorallia</taxon>
        <taxon>Scleractinia</taxon>
        <taxon>Astrocoeniina</taxon>
        <taxon>Pocilloporidae</taxon>
        <taxon>Stylophora</taxon>
    </lineage>
</organism>
<name>A0A2B4SJC5_STYPI</name>
<keyword evidence="9" id="KW-0496">Mitochondrion</keyword>
<dbReference type="PANTHER" id="PTHR12653:SF0">
    <property type="entry name" value="NADH DEHYDROGENASE [UBIQUINONE] 1 ALPHA SUBCOMPLEX SUBUNIT 5"/>
    <property type="match status" value="1"/>
</dbReference>
<dbReference type="EMBL" id="LSMT01000057">
    <property type="protein sequence ID" value="PFX29991.1"/>
    <property type="molecule type" value="Genomic_DNA"/>
</dbReference>
<evidence type="ECO:0000313" key="12">
    <source>
        <dbReference type="EMBL" id="PFX29991.1"/>
    </source>
</evidence>
<dbReference type="GO" id="GO:0022904">
    <property type="term" value="P:respiratory electron transport chain"/>
    <property type="evidence" value="ECO:0007669"/>
    <property type="project" value="InterPro"/>
</dbReference>
<sequence length="116" mass="13180">MASGYVKRSTALVGLAVSKAPREALTKLYKETLQVLGSMPKSAQYRIHTEQITKQRLLIVEQESDVPQLENKLGAGQIEEVIQQAEDELSLAKKMQDWQPWEPLQNPPPADQWKWP</sequence>
<keyword evidence="5" id="KW-0813">Transport</keyword>
<dbReference type="AlphaFoldDB" id="A0A2B4SJC5"/>
<evidence type="ECO:0000313" key="13">
    <source>
        <dbReference type="Proteomes" id="UP000225706"/>
    </source>
</evidence>
<feature type="region of interest" description="Disordered" evidence="11">
    <location>
        <begin position="97"/>
        <end position="116"/>
    </location>
</feature>
<evidence type="ECO:0000256" key="8">
    <source>
        <dbReference type="ARBA" id="ARBA00022982"/>
    </source>
</evidence>
<comment type="function">
    <text evidence="1">Accessory subunit of the mitochondrial membrane respiratory chain NADH dehydrogenase (Complex I), that is believed not to be involved in catalysis. Complex I functions in the transfer of electrons from NADH to the respiratory chain. The immediate electron acceptor for the enzyme is believed to be ubiquinone.</text>
</comment>